<evidence type="ECO:0000256" key="1">
    <source>
        <dbReference type="ARBA" id="ARBA00001947"/>
    </source>
</evidence>
<keyword evidence="11" id="KW-0456">Lyase</keyword>
<dbReference type="InterPro" id="IPR010979">
    <property type="entry name" value="Ribosomal_uS13-like_H2TH"/>
</dbReference>
<evidence type="ECO:0000256" key="3">
    <source>
        <dbReference type="ARBA" id="ARBA00012720"/>
    </source>
</evidence>
<dbReference type="PANTHER" id="PTHR42697">
    <property type="entry name" value="ENDONUCLEASE 8"/>
    <property type="match status" value="1"/>
</dbReference>
<dbReference type="InterPro" id="IPR015886">
    <property type="entry name" value="H2TH_FPG"/>
</dbReference>
<keyword evidence="6 15" id="KW-0863">Zinc-finger</keyword>
<gene>
    <name evidence="17" type="ORF">TEK04_15100</name>
</gene>
<accession>A0ABU8DW79</accession>
<evidence type="ECO:0000256" key="12">
    <source>
        <dbReference type="ARBA" id="ARBA00023268"/>
    </source>
</evidence>
<evidence type="ECO:0000256" key="13">
    <source>
        <dbReference type="ARBA" id="ARBA00023295"/>
    </source>
</evidence>
<evidence type="ECO:0000256" key="8">
    <source>
        <dbReference type="ARBA" id="ARBA00022833"/>
    </source>
</evidence>
<dbReference type="PANTHER" id="PTHR42697:SF3">
    <property type="entry name" value="ENDONUCLEASE 8 1"/>
    <property type="match status" value="1"/>
</dbReference>
<comment type="caution">
    <text evidence="17">The sequence shown here is derived from an EMBL/GenBank/DDBJ whole genome shotgun (WGS) entry which is preliminary data.</text>
</comment>
<feature type="domain" description="FPG-type" evidence="16">
    <location>
        <begin position="233"/>
        <end position="267"/>
    </location>
</feature>
<evidence type="ECO:0000256" key="11">
    <source>
        <dbReference type="ARBA" id="ARBA00023239"/>
    </source>
</evidence>
<evidence type="ECO:0000256" key="14">
    <source>
        <dbReference type="ARBA" id="ARBA00044632"/>
    </source>
</evidence>
<keyword evidence="13" id="KW-0326">Glycosidase</keyword>
<keyword evidence="7" id="KW-0378">Hydrolase</keyword>
<evidence type="ECO:0000313" key="18">
    <source>
        <dbReference type="Proteomes" id="UP001361570"/>
    </source>
</evidence>
<keyword evidence="12" id="KW-0511">Multifunctional enzyme</keyword>
<dbReference type="Proteomes" id="UP001361570">
    <property type="component" value="Unassembled WGS sequence"/>
</dbReference>
<dbReference type="Pfam" id="PF06831">
    <property type="entry name" value="H2TH"/>
    <property type="match status" value="1"/>
</dbReference>
<evidence type="ECO:0000256" key="5">
    <source>
        <dbReference type="ARBA" id="ARBA00022763"/>
    </source>
</evidence>
<keyword evidence="9" id="KW-0238">DNA-binding</keyword>
<evidence type="ECO:0000256" key="9">
    <source>
        <dbReference type="ARBA" id="ARBA00023125"/>
    </source>
</evidence>
<keyword evidence="5" id="KW-0227">DNA damage</keyword>
<dbReference type="CDD" id="cd08970">
    <property type="entry name" value="AcNei1_N"/>
    <property type="match status" value="1"/>
</dbReference>
<dbReference type="Pfam" id="PF01149">
    <property type="entry name" value="Fapy_DNA_glyco"/>
    <property type="match status" value="1"/>
</dbReference>
<keyword evidence="10" id="KW-0234">DNA repair</keyword>
<evidence type="ECO:0000256" key="7">
    <source>
        <dbReference type="ARBA" id="ARBA00022801"/>
    </source>
</evidence>
<dbReference type="RefSeq" id="WP_336405179.1">
    <property type="nucleotide sequence ID" value="NZ_JBAPLU010000016.1"/>
</dbReference>
<evidence type="ECO:0000256" key="6">
    <source>
        <dbReference type="ARBA" id="ARBA00022771"/>
    </source>
</evidence>
<evidence type="ECO:0000313" key="17">
    <source>
        <dbReference type="EMBL" id="MEI4273054.1"/>
    </source>
</evidence>
<dbReference type="SUPFAM" id="SSF57716">
    <property type="entry name" value="Glucocorticoid receptor-like (DNA-binding domain)"/>
    <property type="match status" value="1"/>
</dbReference>
<reference evidence="17 18" key="1">
    <citation type="submission" date="2024-03" db="EMBL/GenBank/DDBJ databases">
        <title>Draft genome sequence of Klenkia sp. LSe6-5.</title>
        <authorList>
            <person name="Duangmal K."/>
            <person name="Chantavorakit T."/>
        </authorList>
    </citation>
    <scope>NUCLEOTIDE SEQUENCE [LARGE SCALE GENOMIC DNA]</scope>
    <source>
        <strain evidence="17 18">LSe6-5</strain>
    </source>
</reference>
<dbReference type="Gene3D" id="1.10.8.50">
    <property type="match status" value="1"/>
</dbReference>
<dbReference type="InterPro" id="IPR015887">
    <property type="entry name" value="DNA_glyclase_Znf_dom_DNA_BS"/>
</dbReference>
<organism evidence="17 18">
    <name type="scientific">Klenkia sesuvii</name>
    <dbReference type="NCBI Taxonomy" id="3103137"/>
    <lineage>
        <taxon>Bacteria</taxon>
        <taxon>Bacillati</taxon>
        <taxon>Actinomycetota</taxon>
        <taxon>Actinomycetes</taxon>
        <taxon>Geodermatophilales</taxon>
        <taxon>Geodermatophilaceae</taxon>
        <taxon>Klenkia</taxon>
    </lineage>
</organism>
<evidence type="ECO:0000256" key="15">
    <source>
        <dbReference type="PROSITE-ProRule" id="PRU00391"/>
    </source>
</evidence>
<dbReference type="SUPFAM" id="SSF81624">
    <property type="entry name" value="N-terminal domain of MutM-like DNA repair proteins"/>
    <property type="match status" value="1"/>
</dbReference>
<evidence type="ECO:0000259" key="16">
    <source>
        <dbReference type="PROSITE" id="PS51066"/>
    </source>
</evidence>
<dbReference type="InterPro" id="IPR035937">
    <property type="entry name" value="FPG_N"/>
</dbReference>
<dbReference type="SUPFAM" id="SSF46946">
    <property type="entry name" value="S13-like H2TH domain"/>
    <property type="match status" value="1"/>
</dbReference>
<dbReference type="SMART" id="SM01232">
    <property type="entry name" value="H2TH"/>
    <property type="match status" value="1"/>
</dbReference>
<evidence type="ECO:0000256" key="2">
    <source>
        <dbReference type="ARBA" id="ARBA00009409"/>
    </source>
</evidence>
<keyword evidence="8" id="KW-0862">Zinc</keyword>
<dbReference type="EMBL" id="JBAPLU010000016">
    <property type="protein sequence ID" value="MEI4273054.1"/>
    <property type="molecule type" value="Genomic_DNA"/>
</dbReference>
<dbReference type="PROSITE" id="PS01242">
    <property type="entry name" value="ZF_FPG_1"/>
    <property type="match status" value="1"/>
</dbReference>
<proteinExistence type="inferred from homology"/>
<dbReference type="InterPro" id="IPR010663">
    <property type="entry name" value="Znf_FPG/IleRS"/>
</dbReference>
<evidence type="ECO:0000256" key="4">
    <source>
        <dbReference type="ARBA" id="ARBA00022723"/>
    </source>
</evidence>
<comment type="catalytic activity">
    <reaction evidence="14">
        <text>2'-deoxyribonucleotide-(2'-deoxyribose 5'-phosphate)-2'-deoxyribonucleotide-DNA = a 3'-end 2'-deoxyribonucleotide-(2,3-dehydro-2,3-deoxyribose 5'-phosphate)-DNA + a 5'-end 5'-phospho-2'-deoxyribonucleoside-DNA + H(+)</text>
        <dbReference type="Rhea" id="RHEA:66592"/>
        <dbReference type="Rhea" id="RHEA-COMP:13180"/>
        <dbReference type="Rhea" id="RHEA-COMP:16897"/>
        <dbReference type="Rhea" id="RHEA-COMP:17067"/>
        <dbReference type="ChEBI" id="CHEBI:15378"/>
        <dbReference type="ChEBI" id="CHEBI:136412"/>
        <dbReference type="ChEBI" id="CHEBI:157695"/>
        <dbReference type="ChEBI" id="CHEBI:167181"/>
        <dbReference type="EC" id="4.2.99.18"/>
    </reaction>
</comment>
<sequence>MPEGHTLFRLAREQHAAFAGREVHVTSPQGRFAAEAELVDGRVLDEVTSWGKHLFAVFGPDVVHVHLGLYGTYTSGRGLPPEPRGALRMRWEGPGEDGEGVWTDLRGATACELLSDGEMQLVLDRLGPDPLRRSDPGRAWARISRSRVTIGALLMDQAVIAGVGNVYRAEVLFRHGISPFRAGRDLSEVEWTAVWADLVVLLRAGVKAGRIVTTRPEDRARRRGAVTRDDAHYVYRRAGLPCRVCGTPVRTEVMVGRNLFWCPTCQAV</sequence>
<dbReference type="InterPro" id="IPR000214">
    <property type="entry name" value="Znf_DNA_glyclase/AP_lyase"/>
</dbReference>
<dbReference type="Pfam" id="PF06827">
    <property type="entry name" value="zf-FPG_IleRS"/>
    <property type="match status" value="1"/>
</dbReference>
<dbReference type="InterPro" id="IPR012319">
    <property type="entry name" value="FPG_cat"/>
</dbReference>
<dbReference type="PROSITE" id="PS51066">
    <property type="entry name" value="ZF_FPG_2"/>
    <property type="match status" value="1"/>
</dbReference>
<dbReference type="SMART" id="SM00898">
    <property type="entry name" value="Fapy_DNA_glyco"/>
    <property type="match status" value="1"/>
</dbReference>
<dbReference type="Gene3D" id="3.20.190.10">
    <property type="entry name" value="MutM-like, N-terminal"/>
    <property type="match status" value="1"/>
</dbReference>
<protein>
    <recommendedName>
        <fullName evidence="3">DNA-(apurinic or apyrimidinic site) lyase</fullName>
        <ecNumber evidence="3">4.2.99.18</ecNumber>
    </recommendedName>
</protein>
<keyword evidence="18" id="KW-1185">Reference proteome</keyword>
<comment type="similarity">
    <text evidence="2">Belongs to the FPG family.</text>
</comment>
<name>A0ABU8DW79_9ACTN</name>
<comment type="cofactor">
    <cofactor evidence="1">
        <name>Zn(2+)</name>
        <dbReference type="ChEBI" id="CHEBI:29105"/>
    </cofactor>
</comment>
<keyword evidence="4" id="KW-0479">Metal-binding</keyword>
<dbReference type="EC" id="4.2.99.18" evidence="3"/>
<evidence type="ECO:0000256" key="10">
    <source>
        <dbReference type="ARBA" id="ARBA00023204"/>
    </source>
</evidence>